<evidence type="ECO:0000256" key="1">
    <source>
        <dbReference type="SAM" id="MobiDB-lite"/>
    </source>
</evidence>
<proteinExistence type="predicted"/>
<protein>
    <recommendedName>
        <fullName evidence="4">DUF1376 domain-containing protein</fullName>
    </recommendedName>
</protein>
<dbReference type="AlphaFoldDB" id="A0A069PMB3"/>
<dbReference type="InterPro" id="IPR010781">
    <property type="entry name" value="DUF1376"/>
</dbReference>
<feature type="compositionally biased region" description="Polar residues" evidence="1">
    <location>
        <begin position="164"/>
        <end position="174"/>
    </location>
</feature>
<organism evidence="2 3">
    <name type="scientific">Caballeronia glathei</name>
    <dbReference type="NCBI Taxonomy" id="60547"/>
    <lineage>
        <taxon>Bacteria</taxon>
        <taxon>Pseudomonadati</taxon>
        <taxon>Pseudomonadota</taxon>
        <taxon>Betaproteobacteria</taxon>
        <taxon>Burkholderiales</taxon>
        <taxon>Burkholderiaceae</taxon>
        <taxon>Caballeronia</taxon>
    </lineage>
</organism>
<evidence type="ECO:0000313" key="3">
    <source>
        <dbReference type="Proteomes" id="UP000027466"/>
    </source>
</evidence>
<dbReference type="RefSeq" id="WP_051672606.1">
    <property type="nucleotide sequence ID" value="NZ_CADFFX010000001.1"/>
</dbReference>
<keyword evidence="3" id="KW-1185">Reference proteome</keyword>
<gene>
    <name evidence="2" type="ORF">BG61_16920</name>
</gene>
<comment type="caution">
    <text evidence="2">The sequence shown here is derived from an EMBL/GenBank/DDBJ whole genome shotgun (WGS) entry which is preliminary data.</text>
</comment>
<reference evidence="2 3" key="1">
    <citation type="submission" date="2014-03" db="EMBL/GenBank/DDBJ databases">
        <title>Draft Genome Sequences of Four Burkholderia Strains.</title>
        <authorList>
            <person name="Liu X.Y."/>
            <person name="Li C.X."/>
            <person name="Xu J.H."/>
        </authorList>
    </citation>
    <scope>NUCLEOTIDE SEQUENCE [LARGE SCALE GENOMIC DNA]</scope>
    <source>
        <strain evidence="2 3">DSM 50014</strain>
    </source>
</reference>
<sequence length="306" mass="33798">MNDLPEPLTPADCDLKDFPFMPLEVARLRRSKAWLVAKRTPALAFYMINLWTASWHDKPAASLEDDDDVLADLAMCDPHKWTKLRADVLHGWVKCTDGRLYHPVVAEKALDAWNSKLDQRWKTECARIKKHNDRHGTKIPRPTFDEWMSQGCPSGQRLPVPRDNSGTDSGQVGETPSKREGEGEGQRESLKTTVPTGTGAEAPSGMSSQESIFRIGVPWLVSHAGTNVKESNIRSMLGGAVKQLGDDGAWAVVQDCMRETPIEPVAWIAAAINARIPAGKGKGKQSRHSGFDKIDYRDGVNDDGSF</sequence>
<name>A0A069PMB3_9BURK</name>
<feature type="compositionally biased region" description="Basic and acidic residues" evidence="1">
    <location>
        <begin position="176"/>
        <end position="190"/>
    </location>
</feature>
<dbReference type="Pfam" id="PF07120">
    <property type="entry name" value="DUF1376"/>
    <property type="match status" value="1"/>
</dbReference>
<evidence type="ECO:0000313" key="2">
    <source>
        <dbReference type="EMBL" id="KDR41562.1"/>
    </source>
</evidence>
<accession>A0A069PMB3</accession>
<dbReference type="STRING" id="60547.GCA_000751215_06318"/>
<dbReference type="EMBL" id="JFHC01000026">
    <property type="protein sequence ID" value="KDR41562.1"/>
    <property type="molecule type" value="Genomic_DNA"/>
</dbReference>
<evidence type="ECO:0008006" key="4">
    <source>
        <dbReference type="Google" id="ProtNLM"/>
    </source>
</evidence>
<feature type="region of interest" description="Disordered" evidence="1">
    <location>
        <begin position="279"/>
        <end position="306"/>
    </location>
</feature>
<dbReference type="Proteomes" id="UP000027466">
    <property type="component" value="Unassembled WGS sequence"/>
</dbReference>
<feature type="compositionally biased region" description="Basic and acidic residues" evidence="1">
    <location>
        <begin position="289"/>
        <end position="300"/>
    </location>
</feature>
<feature type="region of interest" description="Disordered" evidence="1">
    <location>
        <begin position="131"/>
        <end position="209"/>
    </location>
</feature>